<dbReference type="PROSITE" id="PS51352">
    <property type="entry name" value="THIOREDOXIN_2"/>
    <property type="match status" value="1"/>
</dbReference>
<dbReference type="PANTHER" id="PTHR42852:SF1">
    <property type="entry name" value="THIOREDOXIN-LIKE PROTEIN YNEN"/>
    <property type="match status" value="1"/>
</dbReference>
<keyword evidence="4" id="KW-1185">Reference proteome</keyword>
<dbReference type="InterPro" id="IPR050553">
    <property type="entry name" value="Thioredoxin_ResA/DsbE_sf"/>
</dbReference>
<reference evidence="3 4" key="1">
    <citation type="submission" date="2024-09" db="EMBL/GenBank/DDBJ databases">
        <authorList>
            <person name="Sun Q."/>
            <person name="Mori K."/>
        </authorList>
    </citation>
    <scope>NUCLEOTIDE SEQUENCE [LARGE SCALE GENOMIC DNA]</scope>
    <source>
        <strain evidence="3 4">NCAIM B.02301</strain>
    </source>
</reference>
<keyword evidence="1" id="KW-1015">Disulfide bond</keyword>
<dbReference type="Gene3D" id="3.40.30.10">
    <property type="entry name" value="Glutaredoxin"/>
    <property type="match status" value="1"/>
</dbReference>
<dbReference type="SUPFAM" id="SSF52833">
    <property type="entry name" value="Thioredoxin-like"/>
    <property type="match status" value="1"/>
</dbReference>
<comment type="caution">
    <text evidence="3">The sequence shown here is derived from an EMBL/GenBank/DDBJ whole genome shotgun (WGS) entry which is preliminary data.</text>
</comment>
<organism evidence="3 4">
    <name type="scientific">Halalkalibacter alkalisediminis</name>
    <dbReference type="NCBI Taxonomy" id="935616"/>
    <lineage>
        <taxon>Bacteria</taxon>
        <taxon>Bacillati</taxon>
        <taxon>Bacillota</taxon>
        <taxon>Bacilli</taxon>
        <taxon>Bacillales</taxon>
        <taxon>Bacillaceae</taxon>
        <taxon>Halalkalibacter</taxon>
    </lineage>
</organism>
<protein>
    <submittedName>
        <fullName evidence="3">TlpA disulfide reductase family protein</fullName>
    </submittedName>
</protein>
<evidence type="ECO:0000256" key="1">
    <source>
        <dbReference type="ARBA" id="ARBA00023157"/>
    </source>
</evidence>
<evidence type="ECO:0000313" key="4">
    <source>
        <dbReference type="Proteomes" id="UP001589833"/>
    </source>
</evidence>
<dbReference type="Proteomes" id="UP001589833">
    <property type="component" value="Unassembled WGS sequence"/>
</dbReference>
<dbReference type="CDD" id="cd02966">
    <property type="entry name" value="TlpA_like_family"/>
    <property type="match status" value="1"/>
</dbReference>
<dbReference type="Pfam" id="PF00578">
    <property type="entry name" value="AhpC-TSA"/>
    <property type="match status" value="1"/>
</dbReference>
<dbReference type="PANTHER" id="PTHR42852">
    <property type="entry name" value="THIOL:DISULFIDE INTERCHANGE PROTEIN DSBE"/>
    <property type="match status" value="1"/>
</dbReference>
<dbReference type="InterPro" id="IPR013766">
    <property type="entry name" value="Thioredoxin_domain"/>
</dbReference>
<dbReference type="RefSeq" id="WP_273842958.1">
    <property type="nucleotide sequence ID" value="NZ_JAQQWT010000006.1"/>
</dbReference>
<feature type="domain" description="Thioredoxin" evidence="2">
    <location>
        <begin position="47"/>
        <end position="187"/>
    </location>
</feature>
<proteinExistence type="predicted"/>
<dbReference type="InterPro" id="IPR000866">
    <property type="entry name" value="AhpC/TSA"/>
</dbReference>
<gene>
    <name evidence="3" type="ORF">ACFFH4_01245</name>
</gene>
<evidence type="ECO:0000313" key="3">
    <source>
        <dbReference type="EMBL" id="MFC0557676.1"/>
    </source>
</evidence>
<name>A0ABV6NAM4_9BACI</name>
<accession>A0ABV6NAM4</accession>
<sequence length="187" mass="21266">MKKKKSQAFYRSVLILLLCGVGFMYSQSESVYQQVEEAVSASIQQGVQVGQEALSFELTTLKGNQVDLEDYLGQPVVINFFATWCHPCQEEMPVIVEMEKKLQEKGAAFLAVNMTSQERSKEEIRPFLQHYRASFDPLLDVDGEIMKKYQIIGIPTTVVIDEQGMIVQRVNGGLTFELMQDLVIFRE</sequence>
<dbReference type="InterPro" id="IPR036249">
    <property type="entry name" value="Thioredoxin-like_sf"/>
</dbReference>
<evidence type="ECO:0000259" key="2">
    <source>
        <dbReference type="PROSITE" id="PS51352"/>
    </source>
</evidence>
<dbReference type="EMBL" id="JBHLTR010000003">
    <property type="protein sequence ID" value="MFC0557676.1"/>
    <property type="molecule type" value="Genomic_DNA"/>
</dbReference>